<dbReference type="InterPro" id="IPR036412">
    <property type="entry name" value="HAD-like_sf"/>
</dbReference>
<name>A0A7W7FZ81_9ACTN</name>
<dbReference type="InterPro" id="IPR006549">
    <property type="entry name" value="HAD-SF_hydro_IIIA"/>
</dbReference>
<sequence>MSELFDAVLLDRDGTLIVDVPYNGDPGLVEPMPGARAALDRLRAAGFRLGVVTNQSGLARGRFTAEQLDAVNRRVEELLGPFDTWQICPHDDTARCRCRKPAPGLVEAAAAALGTTPGRCVMVGDIGRDVEAAQAAGAAAVLVPTPITLPDEVAAAPFTAATLGQAAELILRRESLVTPGARRDRAGTVLVVRSDSAGDVLVTGPAVRAVAAGAERVVLLCGPRGRAAADLLPGVDEIIEWRLPWIDPQPGPVEADEMAALTERLRATGADEAVVLTSYHQSALPLALLLRMAGVGRITAISEDYPGSLLDVRHRVPEDLPEPERARSVAAAAGFALPPGDDGGLRVTATGGPRGDYLVVHPGASCEARACPPETVRAIVAALAAAGHRVLVTAGPDEHHLAAYVAGDVAEKAGRTSMAELAAILAGARAVVVANTGPAHLAAAVGTPVVSLYAPTVPYGKWGPYRVPNVRLGQAAAPCRDTRATTCPVAGHPCLSTVEPAEVVAAVARIAVPAETTEVAA</sequence>
<evidence type="ECO:0000256" key="3">
    <source>
        <dbReference type="ARBA" id="ARBA00022490"/>
    </source>
</evidence>
<dbReference type="Pfam" id="PF01075">
    <property type="entry name" value="Glyco_transf_9"/>
    <property type="match status" value="1"/>
</dbReference>
<evidence type="ECO:0000313" key="8">
    <source>
        <dbReference type="EMBL" id="MBB4690339.1"/>
    </source>
</evidence>
<dbReference type="NCBIfam" id="TIGR01662">
    <property type="entry name" value="HAD-SF-IIIA"/>
    <property type="match status" value="1"/>
</dbReference>
<dbReference type="AlphaFoldDB" id="A0A7W7FZ81"/>
<dbReference type="GO" id="GO:0016791">
    <property type="term" value="F:phosphatase activity"/>
    <property type="evidence" value="ECO:0007669"/>
    <property type="project" value="InterPro"/>
</dbReference>
<evidence type="ECO:0000256" key="1">
    <source>
        <dbReference type="ARBA" id="ARBA00004496"/>
    </source>
</evidence>
<keyword evidence="6" id="KW-0119">Carbohydrate metabolism</keyword>
<gene>
    <name evidence="8" type="ORF">BKA14_000487</name>
</gene>
<dbReference type="SUPFAM" id="SSF56784">
    <property type="entry name" value="HAD-like"/>
    <property type="match status" value="1"/>
</dbReference>
<dbReference type="RefSeq" id="WP_184949313.1">
    <property type="nucleotide sequence ID" value="NZ_BOMC01000050.1"/>
</dbReference>
<evidence type="ECO:0000256" key="4">
    <source>
        <dbReference type="ARBA" id="ARBA00022723"/>
    </source>
</evidence>
<dbReference type="PANTHER" id="PTHR42891">
    <property type="entry name" value="D-GLYCERO-BETA-D-MANNO-HEPTOSE-1,7-BISPHOSPHATE 7-PHOSPHATASE"/>
    <property type="match status" value="1"/>
</dbReference>
<keyword evidence="5" id="KW-0378">Hydrolase</keyword>
<dbReference type="Gene3D" id="3.40.50.1000">
    <property type="entry name" value="HAD superfamily/HAD-like"/>
    <property type="match status" value="1"/>
</dbReference>
<protein>
    <recommendedName>
        <fullName evidence="7">D,D-heptose 1,7-bisphosphate phosphatase</fullName>
    </recommendedName>
</protein>
<evidence type="ECO:0000256" key="5">
    <source>
        <dbReference type="ARBA" id="ARBA00022801"/>
    </source>
</evidence>
<keyword evidence="3" id="KW-0963">Cytoplasm</keyword>
<evidence type="ECO:0000256" key="7">
    <source>
        <dbReference type="ARBA" id="ARBA00031828"/>
    </source>
</evidence>
<dbReference type="GO" id="GO:0005975">
    <property type="term" value="P:carbohydrate metabolic process"/>
    <property type="evidence" value="ECO:0007669"/>
    <property type="project" value="InterPro"/>
</dbReference>
<dbReference type="Pfam" id="PF13242">
    <property type="entry name" value="Hydrolase_like"/>
    <property type="match status" value="1"/>
</dbReference>
<dbReference type="InterPro" id="IPR002201">
    <property type="entry name" value="Glyco_trans_9"/>
</dbReference>
<dbReference type="GO" id="GO:0005737">
    <property type="term" value="C:cytoplasm"/>
    <property type="evidence" value="ECO:0007669"/>
    <property type="project" value="UniProtKB-SubCell"/>
</dbReference>
<dbReference type="InterPro" id="IPR004446">
    <property type="entry name" value="Heptose_bisP_phosphatase"/>
</dbReference>
<dbReference type="GO" id="GO:0046872">
    <property type="term" value="F:metal ion binding"/>
    <property type="evidence" value="ECO:0007669"/>
    <property type="project" value="UniProtKB-KW"/>
</dbReference>
<dbReference type="InterPro" id="IPR006543">
    <property type="entry name" value="Histidinol-phos"/>
</dbReference>
<dbReference type="Gene3D" id="3.40.50.2000">
    <property type="entry name" value="Glycogen Phosphorylase B"/>
    <property type="match status" value="2"/>
</dbReference>
<evidence type="ECO:0000256" key="2">
    <source>
        <dbReference type="ARBA" id="ARBA00005628"/>
    </source>
</evidence>
<comment type="caution">
    <text evidence="8">The sequence shown here is derived from an EMBL/GenBank/DDBJ whole genome shotgun (WGS) entry which is preliminary data.</text>
</comment>
<dbReference type="CDD" id="cd03789">
    <property type="entry name" value="GT9_LPS_heptosyltransferase"/>
    <property type="match status" value="1"/>
</dbReference>
<dbReference type="InterPro" id="IPR023214">
    <property type="entry name" value="HAD_sf"/>
</dbReference>
<keyword evidence="4" id="KW-0479">Metal-binding</keyword>
<accession>A0A7W7FZ81</accession>
<evidence type="ECO:0000313" key="9">
    <source>
        <dbReference type="Proteomes" id="UP000542742"/>
    </source>
</evidence>
<keyword evidence="9" id="KW-1185">Reference proteome</keyword>
<dbReference type="Proteomes" id="UP000542742">
    <property type="component" value="Unassembled WGS sequence"/>
</dbReference>
<comment type="similarity">
    <text evidence="2">Belongs to the GmhB family.</text>
</comment>
<dbReference type="EMBL" id="JACHMF010000001">
    <property type="protein sequence ID" value="MBB4690339.1"/>
    <property type="molecule type" value="Genomic_DNA"/>
</dbReference>
<dbReference type="GO" id="GO:0016757">
    <property type="term" value="F:glycosyltransferase activity"/>
    <property type="evidence" value="ECO:0007669"/>
    <property type="project" value="InterPro"/>
</dbReference>
<dbReference type="PANTHER" id="PTHR42891:SF1">
    <property type="entry name" value="D-GLYCERO-BETA-D-MANNO-HEPTOSE-1,7-BISPHOSPHATE 7-PHOSPHATASE"/>
    <property type="match status" value="1"/>
</dbReference>
<organism evidence="8 9">
    <name type="scientific">Paractinoplanes abujensis</name>
    <dbReference type="NCBI Taxonomy" id="882441"/>
    <lineage>
        <taxon>Bacteria</taxon>
        <taxon>Bacillati</taxon>
        <taxon>Actinomycetota</taxon>
        <taxon>Actinomycetes</taxon>
        <taxon>Micromonosporales</taxon>
        <taxon>Micromonosporaceae</taxon>
        <taxon>Paractinoplanes</taxon>
    </lineage>
</organism>
<dbReference type="NCBIfam" id="TIGR01656">
    <property type="entry name" value="Histidinol-ppas"/>
    <property type="match status" value="1"/>
</dbReference>
<proteinExistence type="inferred from homology"/>
<dbReference type="SUPFAM" id="SSF53756">
    <property type="entry name" value="UDP-Glycosyltransferase/glycogen phosphorylase"/>
    <property type="match status" value="1"/>
</dbReference>
<evidence type="ECO:0000256" key="6">
    <source>
        <dbReference type="ARBA" id="ARBA00023277"/>
    </source>
</evidence>
<reference evidence="8 9" key="1">
    <citation type="submission" date="2020-08" db="EMBL/GenBank/DDBJ databases">
        <title>Sequencing the genomes of 1000 actinobacteria strains.</title>
        <authorList>
            <person name="Klenk H.-P."/>
        </authorList>
    </citation>
    <scope>NUCLEOTIDE SEQUENCE [LARGE SCALE GENOMIC DNA]</scope>
    <source>
        <strain evidence="8 9">DSM 45518</strain>
    </source>
</reference>
<comment type="subcellular location">
    <subcellularLocation>
        <location evidence="1">Cytoplasm</location>
    </subcellularLocation>
</comment>